<reference evidence="2 3" key="1">
    <citation type="submission" date="2019-05" db="EMBL/GenBank/DDBJ databases">
        <title>Another draft genome of Portunus trituberculatus and its Hox gene families provides insights of decapod evolution.</title>
        <authorList>
            <person name="Jeong J.-H."/>
            <person name="Song I."/>
            <person name="Kim S."/>
            <person name="Choi T."/>
            <person name="Kim D."/>
            <person name="Ryu S."/>
            <person name="Kim W."/>
        </authorList>
    </citation>
    <scope>NUCLEOTIDE SEQUENCE [LARGE SCALE GENOMIC DNA]</scope>
    <source>
        <tissue evidence="2">Muscle</tissue>
    </source>
</reference>
<dbReference type="EMBL" id="VSRR010000823">
    <property type="protein sequence ID" value="MPC19989.1"/>
    <property type="molecule type" value="Genomic_DNA"/>
</dbReference>
<dbReference type="Proteomes" id="UP000324222">
    <property type="component" value="Unassembled WGS sequence"/>
</dbReference>
<accession>A0A5B7DFQ5</accession>
<feature type="compositionally biased region" description="Acidic residues" evidence="1">
    <location>
        <begin position="7"/>
        <end position="38"/>
    </location>
</feature>
<protein>
    <submittedName>
        <fullName evidence="2">Uncharacterized protein</fullName>
    </submittedName>
</protein>
<keyword evidence="3" id="KW-1185">Reference proteome</keyword>
<evidence type="ECO:0000313" key="3">
    <source>
        <dbReference type="Proteomes" id="UP000324222"/>
    </source>
</evidence>
<feature type="region of interest" description="Disordered" evidence="1">
    <location>
        <begin position="1"/>
        <end position="52"/>
    </location>
</feature>
<comment type="caution">
    <text evidence="2">The sequence shown here is derived from an EMBL/GenBank/DDBJ whole genome shotgun (WGS) entry which is preliminary data.</text>
</comment>
<name>A0A5B7DFQ5_PORTR</name>
<proteinExistence type="predicted"/>
<gene>
    <name evidence="2" type="ORF">E2C01_012918</name>
</gene>
<dbReference type="AlphaFoldDB" id="A0A5B7DFQ5"/>
<organism evidence="2 3">
    <name type="scientific">Portunus trituberculatus</name>
    <name type="common">Swimming crab</name>
    <name type="synonym">Neptunus trituberculatus</name>
    <dbReference type="NCBI Taxonomy" id="210409"/>
    <lineage>
        <taxon>Eukaryota</taxon>
        <taxon>Metazoa</taxon>
        <taxon>Ecdysozoa</taxon>
        <taxon>Arthropoda</taxon>
        <taxon>Crustacea</taxon>
        <taxon>Multicrustacea</taxon>
        <taxon>Malacostraca</taxon>
        <taxon>Eumalacostraca</taxon>
        <taxon>Eucarida</taxon>
        <taxon>Decapoda</taxon>
        <taxon>Pleocyemata</taxon>
        <taxon>Brachyura</taxon>
        <taxon>Eubrachyura</taxon>
        <taxon>Portunoidea</taxon>
        <taxon>Portunidae</taxon>
        <taxon>Portuninae</taxon>
        <taxon>Portunus</taxon>
    </lineage>
</organism>
<sequence length="145" mass="16900">MIHYKEEEEEEQEQEEQEQEEEEQQEQEEEEEQEEEQEQQQQQDRCANKEKRNKRIDGLKGILFGVPTYTRTVDRIRTRVLGDPLGPQSAHGSTVPRRPFCRPVLPLTSSLSPLTFIHFSSRPPLTCAVLGERDLLIVSQKILTL</sequence>
<evidence type="ECO:0000256" key="1">
    <source>
        <dbReference type="SAM" id="MobiDB-lite"/>
    </source>
</evidence>
<evidence type="ECO:0000313" key="2">
    <source>
        <dbReference type="EMBL" id="MPC19989.1"/>
    </source>
</evidence>